<dbReference type="EMBL" id="KZ293708">
    <property type="protein sequence ID" value="PBK83241.1"/>
    <property type="molecule type" value="Genomic_DNA"/>
</dbReference>
<protein>
    <submittedName>
        <fullName evidence="2">Uncharacterized protein</fullName>
    </submittedName>
</protein>
<organism evidence="2 3">
    <name type="scientific">Armillaria gallica</name>
    <name type="common">Bulbous honey fungus</name>
    <name type="synonym">Armillaria bulbosa</name>
    <dbReference type="NCBI Taxonomy" id="47427"/>
    <lineage>
        <taxon>Eukaryota</taxon>
        <taxon>Fungi</taxon>
        <taxon>Dikarya</taxon>
        <taxon>Basidiomycota</taxon>
        <taxon>Agaricomycotina</taxon>
        <taxon>Agaricomycetes</taxon>
        <taxon>Agaricomycetidae</taxon>
        <taxon>Agaricales</taxon>
        <taxon>Marasmiineae</taxon>
        <taxon>Physalacriaceae</taxon>
        <taxon>Armillaria</taxon>
    </lineage>
</organism>
<sequence>MAENSPIPDANINPALRFLHLPQPDLSEDTPSDNEELPPAGTIRQTDDDHSDPNNTIFSGPVGPMVANLLITDLTPFGQFLKANMELSDESELKLDHFCSPHPHEERLAMLYAMILSNQDLLRGMRKTASKNWEISMELQHTMRELQVQGLPPDNEPSRVTQVLSKIQAKLTQFRSVLKEKVMQSQTSKGTNFKNIGDLAGVLIKNTKIPRTQELYMRLAFLRFLLSSESGINLTDEEKFWVNVDNTLEHSLNHCYVEDKKKYGEPLGEGHQTLHLDNAAPWIKTINKNAKSVPKGASITGSRKQLREE</sequence>
<feature type="region of interest" description="Disordered" evidence="1">
    <location>
        <begin position="22"/>
        <end position="53"/>
    </location>
</feature>
<keyword evidence="3" id="KW-1185">Reference proteome</keyword>
<gene>
    <name evidence="2" type="ORF">ARMGADRAFT_1038038</name>
</gene>
<name>A0A2H3CJI3_ARMGA</name>
<evidence type="ECO:0000313" key="3">
    <source>
        <dbReference type="Proteomes" id="UP000217790"/>
    </source>
</evidence>
<accession>A0A2H3CJI3</accession>
<dbReference type="OMA" id="WEISMEL"/>
<evidence type="ECO:0000256" key="1">
    <source>
        <dbReference type="SAM" id="MobiDB-lite"/>
    </source>
</evidence>
<dbReference type="InParanoid" id="A0A2H3CJI3"/>
<dbReference type="AlphaFoldDB" id="A0A2H3CJI3"/>
<evidence type="ECO:0000313" key="2">
    <source>
        <dbReference type="EMBL" id="PBK83241.1"/>
    </source>
</evidence>
<dbReference type="OrthoDB" id="3050604at2759"/>
<reference evidence="3" key="1">
    <citation type="journal article" date="2017" name="Nat. Ecol. Evol.">
        <title>Genome expansion and lineage-specific genetic innovations in the forest pathogenic fungi Armillaria.</title>
        <authorList>
            <person name="Sipos G."/>
            <person name="Prasanna A.N."/>
            <person name="Walter M.C."/>
            <person name="O'Connor E."/>
            <person name="Balint B."/>
            <person name="Krizsan K."/>
            <person name="Kiss B."/>
            <person name="Hess J."/>
            <person name="Varga T."/>
            <person name="Slot J."/>
            <person name="Riley R."/>
            <person name="Boka B."/>
            <person name="Rigling D."/>
            <person name="Barry K."/>
            <person name="Lee J."/>
            <person name="Mihaltcheva S."/>
            <person name="LaButti K."/>
            <person name="Lipzen A."/>
            <person name="Waldron R."/>
            <person name="Moloney N.M."/>
            <person name="Sperisen C."/>
            <person name="Kredics L."/>
            <person name="Vagvoelgyi C."/>
            <person name="Patrignani A."/>
            <person name="Fitzpatrick D."/>
            <person name="Nagy I."/>
            <person name="Doyle S."/>
            <person name="Anderson J.B."/>
            <person name="Grigoriev I.V."/>
            <person name="Gueldener U."/>
            <person name="Muensterkoetter M."/>
            <person name="Nagy L.G."/>
        </authorList>
    </citation>
    <scope>NUCLEOTIDE SEQUENCE [LARGE SCALE GENOMIC DNA]</scope>
    <source>
        <strain evidence="3">Ar21-2</strain>
    </source>
</reference>
<proteinExistence type="predicted"/>
<feature type="compositionally biased region" description="Acidic residues" evidence="1">
    <location>
        <begin position="26"/>
        <end position="36"/>
    </location>
</feature>
<dbReference type="Proteomes" id="UP000217790">
    <property type="component" value="Unassembled WGS sequence"/>
</dbReference>